<proteinExistence type="predicted"/>
<sequence>MKTDIKRIITICTVSTILWGVAVIVTSVRRTLGWQLWVRVGLLWMLISVVAMVVALLVYKVESDQEQAETVARQSIYELGNWYATRTDLDRLDGIISLRERLGLQLQIAQNMPLEQLTPAIQTMRTMDASSGEQHAEVLNQYLTDMSRKPALWKQQTAYRQQQAAVSMNGTSKE</sequence>
<feature type="transmembrane region" description="Helical" evidence="1">
    <location>
        <begin position="7"/>
        <end position="28"/>
    </location>
</feature>
<comment type="caution">
    <text evidence="2">The sequence shown here is derived from an EMBL/GenBank/DDBJ whole genome shotgun (WGS) entry which is preliminary data.</text>
</comment>
<evidence type="ECO:0000256" key="1">
    <source>
        <dbReference type="SAM" id="Phobius"/>
    </source>
</evidence>
<reference evidence="2 3" key="1">
    <citation type="journal article" date="2018" name="Int. J. Syst. Evol. Microbiol.">
        <title>Bifidobacterium callitrichidarum sp. nov. from the faeces of the emperor tamarin (Saguinus imperator).</title>
        <authorList>
            <person name="Modesto M."/>
            <person name="Michelini S."/>
            <person name="Sansosti M.C."/>
            <person name="De Filippo C."/>
            <person name="Cavalieri D."/>
            <person name="Qvirist L."/>
            <person name="Andlid T."/>
            <person name="Spiezio C."/>
            <person name="Sandri C."/>
            <person name="Pascarelli S."/>
            <person name="Sgorbati B."/>
            <person name="Mattarelli P."/>
        </authorList>
    </citation>
    <scope>NUCLEOTIDE SEQUENCE [LARGE SCALE GENOMIC DNA]</scope>
    <source>
        <strain evidence="2 3">TRI 5</strain>
    </source>
</reference>
<evidence type="ECO:0000313" key="2">
    <source>
        <dbReference type="EMBL" id="PWG66668.1"/>
    </source>
</evidence>
<keyword evidence="3" id="KW-1185">Reference proteome</keyword>
<protein>
    <submittedName>
        <fullName evidence="2">Uncharacterized protein</fullName>
    </submittedName>
</protein>
<feature type="transmembrane region" description="Helical" evidence="1">
    <location>
        <begin position="40"/>
        <end position="59"/>
    </location>
</feature>
<gene>
    <name evidence="2" type="ORF">DF196_01840</name>
</gene>
<dbReference type="EMBL" id="QFFM01000003">
    <property type="protein sequence ID" value="PWG66668.1"/>
    <property type="molecule type" value="Genomic_DNA"/>
</dbReference>
<name>A0A2U2NC53_9BIFI</name>
<dbReference type="RefSeq" id="WP_109056237.1">
    <property type="nucleotide sequence ID" value="NZ_QFFM01000003.1"/>
</dbReference>
<keyword evidence="1" id="KW-0472">Membrane</keyword>
<dbReference type="Proteomes" id="UP000245876">
    <property type="component" value="Unassembled WGS sequence"/>
</dbReference>
<keyword evidence="1" id="KW-1133">Transmembrane helix</keyword>
<evidence type="ECO:0000313" key="3">
    <source>
        <dbReference type="Proteomes" id="UP000245876"/>
    </source>
</evidence>
<keyword evidence="1" id="KW-0812">Transmembrane</keyword>
<accession>A0A2U2NC53</accession>
<organism evidence="2 3">
    <name type="scientific">Bifidobacterium callitrichidarum</name>
    <dbReference type="NCBI Taxonomy" id="2052941"/>
    <lineage>
        <taxon>Bacteria</taxon>
        <taxon>Bacillati</taxon>
        <taxon>Actinomycetota</taxon>
        <taxon>Actinomycetes</taxon>
        <taxon>Bifidobacteriales</taxon>
        <taxon>Bifidobacteriaceae</taxon>
        <taxon>Bifidobacterium</taxon>
    </lineage>
</organism>
<dbReference type="AlphaFoldDB" id="A0A2U2NC53"/>